<feature type="region of interest" description="Disordered" evidence="1">
    <location>
        <begin position="616"/>
        <end position="690"/>
    </location>
</feature>
<evidence type="ECO:0000313" key="3">
    <source>
        <dbReference type="Proteomes" id="UP001305647"/>
    </source>
</evidence>
<feature type="region of interest" description="Disordered" evidence="1">
    <location>
        <begin position="55"/>
        <end position="80"/>
    </location>
</feature>
<comment type="caution">
    <text evidence="2">The sequence shown here is derived from an EMBL/GenBank/DDBJ whole genome shotgun (WGS) entry which is preliminary data.</text>
</comment>
<reference evidence="2" key="2">
    <citation type="submission" date="2023-05" db="EMBL/GenBank/DDBJ databases">
        <authorList>
            <consortium name="Lawrence Berkeley National Laboratory"/>
            <person name="Steindorff A."/>
            <person name="Hensen N."/>
            <person name="Bonometti L."/>
            <person name="Westerberg I."/>
            <person name="Brannstrom I.O."/>
            <person name="Guillou S."/>
            <person name="Cros-Aarteil S."/>
            <person name="Calhoun S."/>
            <person name="Haridas S."/>
            <person name="Kuo A."/>
            <person name="Mondo S."/>
            <person name="Pangilinan J."/>
            <person name="Riley R."/>
            <person name="Labutti K."/>
            <person name="Andreopoulos B."/>
            <person name="Lipzen A."/>
            <person name="Chen C."/>
            <person name="Yanf M."/>
            <person name="Daum C."/>
            <person name="Ng V."/>
            <person name="Clum A."/>
            <person name="Ohm R."/>
            <person name="Martin F."/>
            <person name="Silar P."/>
            <person name="Natvig D."/>
            <person name="Lalanne C."/>
            <person name="Gautier V."/>
            <person name="Ament-Velasquez S.L."/>
            <person name="Kruys A."/>
            <person name="Hutchinson M.I."/>
            <person name="Powell A.J."/>
            <person name="Barry K."/>
            <person name="Miller A.N."/>
            <person name="Grigoriev I.V."/>
            <person name="Debuchy R."/>
            <person name="Gladieux P."/>
            <person name="Thoren M.H."/>
            <person name="Johannesson H."/>
        </authorList>
    </citation>
    <scope>NUCLEOTIDE SEQUENCE</scope>
    <source>
        <strain evidence="2">CBS 757.83</strain>
    </source>
</reference>
<gene>
    <name evidence="2" type="ORF">N658DRAFT_183866</name>
</gene>
<feature type="compositionally biased region" description="Low complexity" evidence="1">
    <location>
        <begin position="321"/>
        <end position="339"/>
    </location>
</feature>
<dbReference type="Proteomes" id="UP001305647">
    <property type="component" value="Unassembled WGS sequence"/>
</dbReference>
<feature type="compositionally biased region" description="Low complexity" evidence="1">
    <location>
        <begin position="186"/>
        <end position="216"/>
    </location>
</feature>
<feature type="compositionally biased region" description="Acidic residues" evidence="1">
    <location>
        <begin position="543"/>
        <end position="555"/>
    </location>
</feature>
<feature type="region of interest" description="Disordered" evidence="1">
    <location>
        <begin position="316"/>
        <end position="374"/>
    </location>
</feature>
<sequence length="935" mass="101746">MNNTMRIEQMLNTILPRDGYSALPAAIPSSSHERPASTSTSPTYDHKYCNLGTAGASNSTSLPQADQYSNLGTTSASNSTNPAYARKFPSLGASSSNSTASPFTHNNSIAGAAASSSATPICARRYSNAGPPVGTFNSTVPTYAYTSPNSKASASNSISPTSAQKHPNSGPPTFHSTTPAYAHKYSNSGASTSSFASSANTHNSSSHSRNPSYSTTYSIPETPPSAHSITGQFPSYCSIDSFDSQNKMADMADPADEDSKRSLAQYVDDEEHNSPAVARRSSRIAINRPIDLTGDDRADSPTDAVMPMMRRLPAGLGGVGAESSSPLQAAASSSPLNLARHAQHSPSSSIHHGAASTSGRSAGPSRSSDDDKSQAQDRIFPNVAQNNDAPLRLDQVLITSAVPRLYQTVEILMEECDFTLPKSCKFMEDCLMTKDLDPAAVNWRKSMSHIFGRNKNCTRSIPDHVWMWVCRKHYQRARYRNTHEFNKKLIRMVELQILRLEAWSNFNKDRGLHQEGVVVDWTLEVRRREKLRIQEHRKRKVEDEEDEEEGEDGEDLGPLATDGVLVPQWLLDETGSGKSTAEIQGIVARICHELDSMTLMAFPDIEILPNIVGERVKPKSNRARPAPVPVRRKQPQPAPRTPSNNKRQRRVENDYDDEPAQRPTRLPFRPHPQGPASVPFENDRFAYGNQPAAMPGAWPARFPNSSPRGGYPDPRAGGSHQRAFSMDSNAYNQPPMGFQAGYPEPANGFSGYVQAQNALPGRDYMRDPAYVAANLGQNMYWDANYHRQQQQQQAQQAQQQPAYPQNDFMRPPVAGASPQGGPPPVGAAKHSRHLSSPPRLRPTMGGHGGDGFAHQDARFESDSPYGAAQAAAPAANMYGTPGPARTSLFNGLPAPNSTYMNDGYYPSPPARLPQAPHGGAPPPADSYETYPPSRR</sequence>
<keyword evidence="3" id="KW-1185">Reference proteome</keyword>
<organism evidence="2 3">
    <name type="scientific">Parathielavia hyrcaniae</name>
    <dbReference type="NCBI Taxonomy" id="113614"/>
    <lineage>
        <taxon>Eukaryota</taxon>
        <taxon>Fungi</taxon>
        <taxon>Dikarya</taxon>
        <taxon>Ascomycota</taxon>
        <taxon>Pezizomycotina</taxon>
        <taxon>Sordariomycetes</taxon>
        <taxon>Sordariomycetidae</taxon>
        <taxon>Sordariales</taxon>
        <taxon>Chaetomiaceae</taxon>
        <taxon>Parathielavia</taxon>
    </lineage>
</organism>
<feature type="region of interest" description="Disordered" evidence="1">
    <location>
        <begin position="881"/>
        <end position="935"/>
    </location>
</feature>
<feature type="region of interest" description="Disordered" evidence="1">
    <location>
        <begin position="536"/>
        <end position="560"/>
    </location>
</feature>
<feature type="region of interest" description="Disordered" evidence="1">
    <location>
        <begin position="786"/>
        <end position="858"/>
    </location>
</feature>
<name>A0AAN6Q6R7_9PEZI</name>
<feature type="region of interest" description="Disordered" evidence="1">
    <location>
        <begin position="25"/>
        <end position="44"/>
    </location>
</feature>
<evidence type="ECO:0000256" key="1">
    <source>
        <dbReference type="SAM" id="MobiDB-lite"/>
    </source>
</evidence>
<accession>A0AAN6Q6R7</accession>
<feature type="compositionally biased region" description="Polar residues" evidence="1">
    <location>
        <begin position="344"/>
        <end position="366"/>
    </location>
</feature>
<evidence type="ECO:0000313" key="2">
    <source>
        <dbReference type="EMBL" id="KAK4104618.1"/>
    </source>
</evidence>
<dbReference type="EMBL" id="MU863626">
    <property type="protein sequence ID" value="KAK4104618.1"/>
    <property type="molecule type" value="Genomic_DNA"/>
</dbReference>
<feature type="compositionally biased region" description="Polar residues" evidence="1">
    <location>
        <begin position="147"/>
        <end position="167"/>
    </location>
</feature>
<protein>
    <submittedName>
        <fullName evidence="2">Uncharacterized protein</fullName>
    </submittedName>
</protein>
<reference evidence="2" key="1">
    <citation type="journal article" date="2023" name="Mol. Phylogenet. Evol.">
        <title>Genome-scale phylogeny and comparative genomics of the fungal order Sordariales.</title>
        <authorList>
            <person name="Hensen N."/>
            <person name="Bonometti L."/>
            <person name="Westerberg I."/>
            <person name="Brannstrom I.O."/>
            <person name="Guillou S."/>
            <person name="Cros-Aarteil S."/>
            <person name="Calhoun S."/>
            <person name="Haridas S."/>
            <person name="Kuo A."/>
            <person name="Mondo S."/>
            <person name="Pangilinan J."/>
            <person name="Riley R."/>
            <person name="LaButti K."/>
            <person name="Andreopoulos B."/>
            <person name="Lipzen A."/>
            <person name="Chen C."/>
            <person name="Yan M."/>
            <person name="Daum C."/>
            <person name="Ng V."/>
            <person name="Clum A."/>
            <person name="Steindorff A."/>
            <person name="Ohm R.A."/>
            <person name="Martin F."/>
            <person name="Silar P."/>
            <person name="Natvig D.O."/>
            <person name="Lalanne C."/>
            <person name="Gautier V."/>
            <person name="Ament-Velasquez S.L."/>
            <person name="Kruys A."/>
            <person name="Hutchinson M.I."/>
            <person name="Powell A.J."/>
            <person name="Barry K."/>
            <person name="Miller A.N."/>
            <person name="Grigoriev I.V."/>
            <person name="Debuchy R."/>
            <person name="Gladieux P."/>
            <person name="Hiltunen Thoren M."/>
            <person name="Johannesson H."/>
        </authorList>
    </citation>
    <scope>NUCLEOTIDE SEQUENCE</scope>
    <source>
        <strain evidence="2">CBS 757.83</strain>
    </source>
</reference>
<feature type="compositionally biased region" description="Low complexity" evidence="1">
    <location>
        <begin position="788"/>
        <end position="800"/>
    </location>
</feature>
<proteinExistence type="predicted"/>
<feature type="region of interest" description="Disordered" evidence="1">
    <location>
        <begin position="147"/>
        <end position="232"/>
    </location>
</feature>
<dbReference type="AlphaFoldDB" id="A0AAN6Q6R7"/>